<gene>
    <name evidence="2" type="ORF">EVOR1521_LOCUS27036</name>
</gene>
<evidence type="ECO:0000313" key="2">
    <source>
        <dbReference type="EMBL" id="CAJ1404628.1"/>
    </source>
</evidence>
<reference evidence="2" key="1">
    <citation type="submission" date="2023-08" db="EMBL/GenBank/DDBJ databases">
        <authorList>
            <person name="Chen Y."/>
            <person name="Shah S."/>
            <person name="Dougan E. K."/>
            <person name="Thang M."/>
            <person name="Chan C."/>
        </authorList>
    </citation>
    <scope>NUCLEOTIDE SEQUENCE</scope>
</reference>
<name>A0AA36JEA7_9DINO</name>
<evidence type="ECO:0000256" key="1">
    <source>
        <dbReference type="SAM" id="MobiDB-lite"/>
    </source>
</evidence>
<dbReference type="AlphaFoldDB" id="A0AA36JEA7"/>
<dbReference type="Proteomes" id="UP001178507">
    <property type="component" value="Unassembled WGS sequence"/>
</dbReference>
<keyword evidence="3" id="KW-1185">Reference proteome</keyword>
<dbReference type="EMBL" id="CAUJNA010003549">
    <property type="protein sequence ID" value="CAJ1404628.1"/>
    <property type="molecule type" value="Genomic_DNA"/>
</dbReference>
<evidence type="ECO:0000313" key="3">
    <source>
        <dbReference type="Proteomes" id="UP001178507"/>
    </source>
</evidence>
<proteinExistence type="predicted"/>
<comment type="caution">
    <text evidence="2">The sequence shown here is derived from an EMBL/GenBank/DDBJ whole genome shotgun (WGS) entry which is preliminary data.</text>
</comment>
<accession>A0AA36JEA7</accession>
<organism evidence="2 3">
    <name type="scientific">Effrenium voratum</name>
    <dbReference type="NCBI Taxonomy" id="2562239"/>
    <lineage>
        <taxon>Eukaryota</taxon>
        <taxon>Sar</taxon>
        <taxon>Alveolata</taxon>
        <taxon>Dinophyceae</taxon>
        <taxon>Suessiales</taxon>
        <taxon>Symbiodiniaceae</taxon>
        <taxon>Effrenium</taxon>
    </lineage>
</organism>
<sequence>MPTPAPAAASSGYPGEPKVPKTLKAPEEAAKQALKKAMEQKDAAVLKEALSAALDCQVSGKVVMEAVDLLSVLQAPVSPTSGRSPSQEALMSNNHSVPVGLQISRTCDRLFHAFCHPGELDADACLADWCRRAREATAPEVLQQSVFGLLYPDDIKKFLLSPDNKLWHDIMEKTEKFIQAIAAKEPAGSPPWSLQEMTPEAGNERLKHLKPVIMDHTVREPATNTPFGHTGYMKYLTLQIVREMGMRDIAISGMYYKASYTPETQILEELWARGESMEGLILMFGPGREDRKAGIQAIKDFNVPNAFLDLTLKASARFAQEDFVTSVLDAVRELDKIFLEQGLPENPWRKDDDFNRTPGKGEISLNLVDLMEFLKLKNSSRQPGTAIDDACVQAAMDAEAAKQAAKAFQTWKNDPVFCRRVVAILSEEGRGCANYLDYGVIAHWLRQHFRVEDQFRILVHAHAGDNNTQDAASVEAVLHGADGVWAAVIPQAAQGGHNSSLVFLDNMLQLGNQHVLDDFWLHQAAQSARHCYYLNFNTYDIPEDCPIWGRRVNQLLHTAFSKVSGEEWRKRRGNYYDVWRPDLRASFDNEEYKKLCGKLHKEVRQVRNDNCVTANYRISPLVSDVETWRLRMDELQADLLERRERLGDFPHDVRCLGFALMNANIRANLDERDTLKQLVDIVRRKKLQRATFPEVAAYEKAKQHQGDERMA</sequence>
<feature type="region of interest" description="Disordered" evidence="1">
    <location>
        <begin position="1"/>
        <end position="24"/>
    </location>
</feature>
<protein>
    <submittedName>
        <fullName evidence="2">Uncharacterized protein</fullName>
    </submittedName>
</protein>
<feature type="compositionally biased region" description="Low complexity" evidence="1">
    <location>
        <begin position="1"/>
        <end position="11"/>
    </location>
</feature>